<reference evidence="3" key="1">
    <citation type="submission" date="2023-02" db="EMBL/GenBank/DDBJ databases">
        <title>Actinokineospora globicatena NBRC 15670.</title>
        <authorList>
            <person name="Ichikawa N."/>
            <person name="Sato H."/>
            <person name="Tonouchi N."/>
        </authorList>
    </citation>
    <scope>NUCLEOTIDE SEQUENCE</scope>
    <source>
        <strain evidence="3">NBRC 15670</strain>
    </source>
</reference>
<keyword evidence="1" id="KW-0233">DNA recombination</keyword>
<dbReference type="GO" id="GO:0015074">
    <property type="term" value="P:DNA integration"/>
    <property type="evidence" value="ECO:0007669"/>
    <property type="project" value="InterPro"/>
</dbReference>
<dbReference type="InterPro" id="IPR013762">
    <property type="entry name" value="Integrase-like_cat_sf"/>
</dbReference>
<dbReference type="Proteomes" id="UP001165042">
    <property type="component" value="Unassembled WGS sequence"/>
</dbReference>
<evidence type="ECO:0000313" key="3">
    <source>
        <dbReference type="EMBL" id="GLW94036.1"/>
    </source>
</evidence>
<dbReference type="InterPro" id="IPR002104">
    <property type="entry name" value="Integrase_catalytic"/>
</dbReference>
<evidence type="ECO:0000259" key="2">
    <source>
        <dbReference type="PROSITE" id="PS51898"/>
    </source>
</evidence>
<evidence type="ECO:0000313" key="4">
    <source>
        <dbReference type="Proteomes" id="UP001165042"/>
    </source>
</evidence>
<dbReference type="InterPro" id="IPR011010">
    <property type="entry name" value="DNA_brk_join_enz"/>
</dbReference>
<dbReference type="AlphaFoldDB" id="A0A9W6QNB8"/>
<dbReference type="PROSITE" id="PS51898">
    <property type="entry name" value="TYR_RECOMBINASE"/>
    <property type="match status" value="1"/>
</dbReference>
<evidence type="ECO:0000256" key="1">
    <source>
        <dbReference type="ARBA" id="ARBA00023172"/>
    </source>
</evidence>
<dbReference type="GO" id="GO:0006310">
    <property type="term" value="P:DNA recombination"/>
    <property type="evidence" value="ECO:0007669"/>
    <property type="project" value="UniProtKB-KW"/>
</dbReference>
<dbReference type="Gene3D" id="1.10.443.10">
    <property type="entry name" value="Intergrase catalytic core"/>
    <property type="match status" value="1"/>
</dbReference>
<dbReference type="GO" id="GO:0003677">
    <property type="term" value="F:DNA binding"/>
    <property type="evidence" value="ECO:0007669"/>
    <property type="project" value="InterPro"/>
</dbReference>
<organism evidence="3 4">
    <name type="scientific">Actinokineospora globicatena</name>
    <dbReference type="NCBI Taxonomy" id="103729"/>
    <lineage>
        <taxon>Bacteria</taxon>
        <taxon>Bacillati</taxon>
        <taxon>Actinomycetota</taxon>
        <taxon>Actinomycetes</taxon>
        <taxon>Pseudonocardiales</taxon>
        <taxon>Pseudonocardiaceae</taxon>
        <taxon>Actinokineospora</taxon>
    </lineage>
</organism>
<comment type="caution">
    <text evidence="3">The sequence shown here is derived from an EMBL/GenBank/DDBJ whole genome shotgun (WGS) entry which is preliminary data.</text>
</comment>
<dbReference type="RefSeq" id="WP_285612243.1">
    <property type="nucleotide sequence ID" value="NZ_BSSD01000008.1"/>
</dbReference>
<gene>
    <name evidence="3" type="ORF">Aglo03_48520</name>
</gene>
<feature type="domain" description="Tyr recombinase" evidence="2">
    <location>
        <begin position="233"/>
        <end position="454"/>
    </location>
</feature>
<proteinExistence type="predicted"/>
<name>A0A9W6QNB8_9PSEU</name>
<dbReference type="EMBL" id="BSSD01000008">
    <property type="protein sequence ID" value="GLW94036.1"/>
    <property type="molecule type" value="Genomic_DNA"/>
</dbReference>
<keyword evidence="4" id="KW-1185">Reference proteome</keyword>
<dbReference type="SUPFAM" id="SSF56349">
    <property type="entry name" value="DNA breaking-rejoining enzymes"/>
    <property type="match status" value="1"/>
</dbReference>
<accession>A0A9W6QNB8</accession>
<protein>
    <submittedName>
        <fullName evidence="3">Integrase</fullName>
    </submittedName>
</protein>
<sequence>MAKSYDVKIWAIETRRGKNATGYRVAWTVEKKVFRLTFHTWTLADSYRSDLVTASRKGEAFDTQSGTPASMARRASTMSWHDFAIRYVDMKWQRSAAKSRAGVADTLATAAPAMLSGQRGKPDAKLLRLALVGWAYNVNRRDDDKPEDIAKALDWIASNTIEVSALDDVALLRTVLDTLSLKMDGRLAGAKTISRKRAVFHHALEYAVELQALDANRLSEVNWKVPKTVTAIDKRVVINPRQGVKLLDAVAAQKVDGQPGRSAGPMLRGYFASMLFAALRPAEAAQLGREALRKLPADGWGEIHLSDTAPIAGAAWTNSGTRRDQRGLKHRAESEVRIVPSPPPLTTILNEHIKQFGFAADGRLFRSLTGGPVAESTAARVWNNARRAALTAEDYASPMARRPYDLRHACVSIWLAAGVQPTQIAEWAGQSVWVLLQVYATVIAGLEHTERQRIDQALSGL</sequence>